<sequence>MSVVRSAALRGFDSLVLELGGDPEAVAAYAGLDPAALRSDELLVPGRAVAAALEIAAKQLDCPDLGLRVADRQDLSMLGGLALAVQSSSTVGEALECCSRYLSVHARSVGLTVEPDPYGDAGLVGLRWSAASDGGPVPVQVTDLGLGFAHGTLQALTDGPYGLRTVDLPHAPLAAPEVYRAYFGTEVRFRRPVGLLRVPSSLLRQPVAGRDDFLRQLAVAYLDHLTPSLTATVSARVRVAVAEALGTGEVNVGAIAHLLYMHPRTLQRRLLQEDTTFVEIVDEVRKEAALRYLRRTDMPFTQIAGLLSLSEQSALTRCCRRWWDQTPSQVRQQQAPAVPA</sequence>
<protein>
    <submittedName>
        <fullName evidence="5">AraC-type DNA-binding protein</fullName>
    </submittedName>
</protein>
<keyword evidence="3" id="KW-0804">Transcription</keyword>
<feature type="domain" description="HTH araC/xylS-type" evidence="4">
    <location>
        <begin position="235"/>
        <end position="333"/>
    </location>
</feature>
<dbReference type="Pfam" id="PF12625">
    <property type="entry name" value="Arabinose_bd"/>
    <property type="match status" value="1"/>
</dbReference>
<gene>
    <name evidence="5" type="ORF">SAMN04488570_2832</name>
</gene>
<dbReference type="EMBL" id="LT629757">
    <property type="protein sequence ID" value="SDS84141.1"/>
    <property type="molecule type" value="Genomic_DNA"/>
</dbReference>
<keyword evidence="1" id="KW-0805">Transcription regulation</keyword>
<dbReference type="GO" id="GO:0000976">
    <property type="term" value="F:transcription cis-regulatory region binding"/>
    <property type="evidence" value="ECO:0007669"/>
    <property type="project" value="TreeGrafter"/>
</dbReference>
<dbReference type="SMART" id="SM00342">
    <property type="entry name" value="HTH_ARAC"/>
    <property type="match status" value="1"/>
</dbReference>
<dbReference type="InterPro" id="IPR009057">
    <property type="entry name" value="Homeodomain-like_sf"/>
</dbReference>
<dbReference type="STRING" id="642780.SAMN04488570_2832"/>
<proteinExistence type="predicted"/>
<dbReference type="Gene3D" id="1.10.10.60">
    <property type="entry name" value="Homeodomain-like"/>
    <property type="match status" value="1"/>
</dbReference>
<organism evidence="5 6">
    <name type="scientific">Nocardioides scoriae</name>
    <dbReference type="NCBI Taxonomy" id="642780"/>
    <lineage>
        <taxon>Bacteria</taxon>
        <taxon>Bacillati</taxon>
        <taxon>Actinomycetota</taxon>
        <taxon>Actinomycetes</taxon>
        <taxon>Propionibacteriales</taxon>
        <taxon>Nocardioidaceae</taxon>
        <taxon>Nocardioides</taxon>
    </lineage>
</organism>
<dbReference type="OrthoDB" id="5241536at2"/>
<evidence type="ECO:0000256" key="2">
    <source>
        <dbReference type="ARBA" id="ARBA00023125"/>
    </source>
</evidence>
<dbReference type="Proteomes" id="UP000198859">
    <property type="component" value="Chromosome I"/>
</dbReference>
<accession>A0A1H1VIE3</accession>
<dbReference type="PROSITE" id="PS01124">
    <property type="entry name" value="HTH_ARAC_FAMILY_2"/>
    <property type="match status" value="1"/>
</dbReference>
<dbReference type="GO" id="GO:0005829">
    <property type="term" value="C:cytosol"/>
    <property type="evidence" value="ECO:0007669"/>
    <property type="project" value="TreeGrafter"/>
</dbReference>
<dbReference type="InterPro" id="IPR018060">
    <property type="entry name" value="HTH_AraC"/>
</dbReference>
<evidence type="ECO:0000259" key="4">
    <source>
        <dbReference type="PROSITE" id="PS01124"/>
    </source>
</evidence>
<dbReference type="GO" id="GO:0003700">
    <property type="term" value="F:DNA-binding transcription factor activity"/>
    <property type="evidence" value="ECO:0007669"/>
    <property type="project" value="InterPro"/>
</dbReference>
<evidence type="ECO:0000313" key="5">
    <source>
        <dbReference type="EMBL" id="SDS84141.1"/>
    </source>
</evidence>
<dbReference type="PANTHER" id="PTHR47894:SF4">
    <property type="entry name" value="HTH-TYPE TRANSCRIPTIONAL REGULATOR GADX"/>
    <property type="match status" value="1"/>
</dbReference>
<keyword evidence="6" id="KW-1185">Reference proteome</keyword>
<dbReference type="PANTHER" id="PTHR47894">
    <property type="entry name" value="HTH-TYPE TRANSCRIPTIONAL REGULATOR GADX"/>
    <property type="match status" value="1"/>
</dbReference>
<evidence type="ECO:0000313" key="6">
    <source>
        <dbReference type="Proteomes" id="UP000198859"/>
    </source>
</evidence>
<name>A0A1H1VIE3_9ACTN</name>
<evidence type="ECO:0000256" key="1">
    <source>
        <dbReference type="ARBA" id="ARBA00023015"/>
    </source>
</evidence>
<dbReference type="RefSeq" id="WP_091733948.1">
    <property type="nucleotide sequence ID" value="NZ_LT629757.1"/>
</dbReference>
<dbReference type="SUPFAM" id="SSF46689">
    <property type="entry name" value="Homeodomain-like"/>
    <property type="match status" value="1"/>
</dbReference>
<evidence type="ECO:0000256" key="3">
    <source>
        <dbReference type="ARBA" id="ARBA00023163"/>
    </source>
</evidence>
<dbReference type="InterPro" id="IPR032687">
    <property type="entry name" value="AraC-type_N"/>
</dbReference>
<dbReference type="AlphaFoldDB" id="A0A1H1VIE3"/>
<keyword evidence="2 5" id="KW-0238">DNA-binding</keyword>
<reference evidence="6" key="1">
    <citation type="submission" date="2016-10" db="EMBL/GenBank/DDBJ databases">
        <authorList>
            <person name="Varghese N."/>
            <person name="Submissions S."/>
        </authorList>
    </citation>
    <scope>NUCLEOTIDE SEQUENCE [LARGE SCALE GENOMIC DNA]</scope>
    <source>
        <strain evidence="6">DSM 22127</strain>
    </source>
</reference>
<dbReference type="Pfam" id="PF12833">
    <property type="entry name" value="HTH_18"/>
    <property type="match status" value="1"/>
</dbReference>